<proteinExistence type="predicted"/>
<comment type="caution">
    <text evidence="1">The sequence shown here is derived from an EMBL/GenBank/DDBJ whole genome shotgun (WGS) entry which is preliminary data.</text>
</comment>
<evidence type="ECO:0000313" key="1">
    <source>
        <dbReference type="EMBL" id="KAG2233511.1"/>
    </source>
</evidence>
<dbReference type="Proteomes" id="UP000613177">
    <property type="component" value="Unassembled WGS sequence"/>
</dbReference>
<gene>
    <name evidence="1" type="ORF">INT48_003382</name>
</gene>
<dbReference type="EMBL" id="JAEPRE010000077">
    <property type="protein sequence ID" value="KAG2233511.1"/>
    <property type="molecule type" value="Genomic_DNA"/>
</dbReference>
<evidence type="ECO:0000313" key="2">
    <source>
        <dbReference type="Proteomes" id="UP000613177"/>
    </source>
</evidence>
<sequence length="266" mass="31110">MLRYQRSILSLTARKNLNFIPVRFNSSVNNKLQLNNATTPTTVEKEKALSKPNEPFELENKPEISFVPVINIPKTEFAHHSFFSLYRPLLGLSDENETPFFSNKSPKTEEEVEQEKLDLMLAVYMNNCSPFVEPSQLPPDAQGEDWKEEFLEAFNDAEKESERTEYTITEDVELADMVEPNESRPLPIFHMPESADVLDYLTSIESNMKTEHAKLDAQDKIKDSRIKKMQILNGVRRNGNKPRFYTTNNRNIHQRLRRYQQRWLLK</sequence>
<keyword evidence="2" id="KW-1185">Reference proteome</keyword>
<organism evidence="1 2">
    <name type="scientific">Thamnidium elegans</name>
    <dbReference type="NCBI Taxonomy" id="101142"/>
    <lineage>
        <taxon>Eukaryota</taxon>
        <taxon>Fungi</taxon>
        <taxon>Fungi incertae sedis</taxon>
        <taxon>Mucoromycota</taxon>
        <taxon>Mucoromycotina</taxon>
        <taxon>Mucoromycetes</taxon>
        <taxon>Mucorales</taxon>
        <taxon>Mucorineae</taxon>
        <taxon>Mucoraceae</taxon>
        <taxon>Thamnidium</taxon>
    </lineage>
</organism>
<protein>
    <submittedName>
        <fullName evidence="1">Uncharacterized protein</fullName>
    </submittedName>
</protein>
<reference evidence="1" key="1">
    <citation type="submission" date="2021-01" db="EMBL/GenBank/DDBJ databases">
        <title>Metabolic potential, ecology and presence of endohyphal bacteria is reflected in genomic diversity of Mucoromycotina.</title>
        <authorList>
            <person name="Muszewska A."/>
            <person name="Okrasinska A."/>
            <person name="Steczkiewicz K."/>
            <person name="Drgas O."/>
            <person name="Orlowska M."/>
            <person name="Perlinska-Lenart U."/>
            <person name="Aleksandrzak-Piekarczyk T."/>
            <person name="Szatraj K."/>
            <person name="Zielenkiewicz U."/>
            <person name="Pilsyk S."/>
            <person name="Malc E."/>
            <person name="Mieczkowski P."/>
            <person name="Kruszewska J.S."/>
            <person name="Biernat P."/>
            <person name="Pawlowska J."/>
        </authorList>
    </citation>
    <scope>NUCLEOTIDE SEQUENCE</scope>
    <source>
        <strain evidence="1">WA0000018081</strain>
    </source>
</reference>
<accession>A0A8H7VT10</accession>
<dbReference type="AlphaFoldDB" id="A0A8H7VT10"/>
<name>A0A8H7VT10_9FUNG</name>